<keyword evidence="1" id="KW-1185">Reference proteome</keyword>
<dbReference type="GeneID" id="103517453"/>
<dbReference type="SUPFAM" id="SSF52096">
    <property type="entry name" value="ClpP/crotonase"/>
    <property type="match status" value="1"/>
</dbReference>
<dbReference type="PaxDb" id="121845-A0A3Q0JA17"/>
<gene>
    <name evidence="2" type="primary">LOC103517453</name>
</gene>
<accession>A0A3Q0JA17</accession>
<sequence length="160" mass="17850">MFCFYFQGHAPGAGCQFAMSCEYRIMVGPKYTIGLNETKMGIIAPFWFVDTMVHTLGPRQTELALTSGKMFTSAEALKVGLIDEEVTSEEEAITRAETFLAQYATIPGAARKLTKLMLREKTISNLMENKEKDLKNVVDLITSPQVQKGLGLYLQSLKKK</sequence>
<evidence type="ECO:0000313" key="2">
    <source>
        <dbReference type="RefSeq" id="XP_026685347.1"/>
    </source>
</evidence>
<proteinExistence type="predicted"/>
<evidence type="ECO:0000313" key="1">
    <source>
        <dbReference type="Proteomes" id="UP000079169"/>
    </source>
</evidence>
<dbReference type="Pfam" id="PF00378">
    <property type="entry name" value="ECH_1"/>
    <property type="match status" value="1"/>
</dbReference>
<dbReference type="PANTHER" id="PTHR11941:SF45">
    <property type="entry name" value="ENOYL-COA DELTA ISOMERASE 1, MITOCHONDRIAL"/>
    <property type="match status" value="1"/>
</dbReference>
<reference evidence="2" key="1">
    <citation type="submission" date="2025-08" db="UniProtKB">
        <authorList>
            <consortium name="RefSeq"/>
        </authorList>
    </citation>
    <scope>IDENTIFICATION</scope>
</reference>
<dbReference type="KEGG" id="dci:103517453"/>
<name>A0A3Q0JA17_DIACI</name>
<dbReference type="Gene3D" id="6.10.250.170">
    <property type="match status" value="1"/>
</dbReference>
<organism evidence="1 2">
    <name type="scientific">Diaphorina citri</name>
    <name type="common">Asian citrus psyllid</name>
    <dbReference type="NCBI Taxonomy" id="121845"/>
    <lineage>
        <taxon>Eukaryota</taxon>
        <taxon>Metazoa</taxon>
        <taxon>Ecdysozoa</taxon>
        <taxon>Arthropoda</taxon>
        <taxon>Hexapoda</taxon>
        <taxon>Insecta</taxon>
        <taxon>Pterygota</taxon>
        <taxon>Neoptera</taxon>
        <taxon>Paraneoptera</taxon>
        <taxon>Hemiptera</taxon>
        <taxon>Sternorrhyncha</taxon>
        <taxon>Psylloidea</taxon>
        <taxon>Psyllidae</taxon>
        <taxon>Diaphorininae</taxon>
        <taxon>Diaphorina</taxon>
    </lineage>
</organism>
<dbReference type="Gene3D" id="3.90.226.10">
    <property type="entry name" value="2-enoyl-CoA Hydratase, Chain A, domain 1"/>
    <property type="match status" value="1"/>
</dbReference>
<dbReference type="RefSeq" id="XP_026685347.1">
    <property type="nucleotide sequence ID" value="XM_026829546.1"/>
</dbReference>
<dbReference type="InterPro" id="IPR029045">
    <property type="entry name" value="ClpP/crotonase-like_dom_sf"/>
</dbReference>
<dbReference type="STRING" id="121845.A0A3Q0JA17"/>
<dbReference type="Proteomes" id="UP000079169">
    <property type="component" value="Unplaced"/>
</dbReference>
<dbReference type="InterPro" id="IPR001753">
    <property type="entry name" value="Enoyl-CoA_hydra/iso"/>
</dbReference>
<dbReference type="GO" id="GO:0006635">
    <property type="term" value="P:fatty acid beta-oxidation"/>
    <property type="evidence" value="ECO:0007669"/>
    <property type="project" value="TreeGrafter"/>
</dbReference>
<protein>
    <submittedName>
        <fullName evidence="2">Enoyl-CoA delta isomerase 1, mitochondrial-like</fullName>
    </submittedName>
</protein>
<dbReference type="CDD" id="cd06558">
    <property type="entry name" value="crotonase-like"/>
    <property type="match status" value="1"/>
</dbReference>
<dbReference type="GO" id="GO:0005739">
    <property type="term" value="C:mitochondrion"/>
    <property type="evidence" value="ECO:0007669"/>
    <property type="project" value="TreeGrafter"/>
</dbReference>
<dbReference type="PANTHER" id="PTHR11941">
    <property type="entry name" value="ENOYL-COA HYDRATASE-RELATED"/>
    <property type="match status" value="1"/>
</dbReference>
<dbReference type="AlphaFoldDB" id="A0A3Q0JA17"/>